<dbReference type="GO" id="GO:0005737">
    <property type="term" value="C:cytoplasm"/>
    <property type="evidence" value="ECO:0007669"/>
    <property type="project" value="UniProtKB-SubCell"/>
</dbReference>
<gene>
    <name evidence="4" type="primary">maf</name>
    <name evidence="4" type="ORF">IAA42_08170</name>
</gene>
<dbReference type="SUPFAM" id="SSF52972">
    <property type="entry name" value="ITPase-like"/>
    <property type="match status" value="1"/>
</dbReference>
<dbReference type="PIRSF" id="PIRSF006305">
    <property type="entry name" value="Maf"/>
    <property type="match status" value="1"/>
</dbReference>
<protein>
    <recommendedName>
        <fullName evidence="3">dTTP/UTP pyrophosphatase</fullName>
        <shortName evidence="3">dTTPase/UTPase</shortName>
        <ecNumber evidence="3">3.6.1.9</ecNumber>
    </recommendedName>
    <alternativeName>
        <fullName evidence="3">Nucleoside triphosphate pyrophosphatase</fullName>
    </alternativeName>
    <alternativeName>
        <fullName evidence="3">Nucleotide pyrophosphatase</fullName>
        <shortName evidence="3">Nucleotide PPase</shortName>
    </alternativeName>
</protein>
<reference evidence="4" key="1">
    <citation type="journal article" date="2021" name="PeerJ">
        <title>Extensive microbial diversity within the chicken gut microbiome revealed by metagenomics and culture.</title>
        <authorList>
            <person name="Gilroy R."/>
            <person name="Ravi A."/>
            <person name="Getino M."/>
            <person name="Pursley I."/>
            <person name="Horton D.L."/>
            <person name="Alikhan N.F."/>
            <person name="Baker D."/>
            <person name="Gharbi K."/>
            <person name="Hall N."/>
            <person name="Watson M."/>
            <person name="Adriaenssens E.M."/>
            <person name="Foster-Nyarko E."/>
            <person name="Jarju S."/>
            <person name="Secka A."/>
            <person name="Antonio M."/>
            <person name="Oren A."/>
            <person name="Chaudhuri R.R."/>
            <person name="La Ragione R."/>
            <person name="Hildebrand F."/>
            <person name="Pallen M.J."/>
        </authorList>
    </citation>
    <scope>NUCLEOTIDE SEQUENCE</scope>
    <source>
        <strain evidence="4">ChiHjej10B9-743</strain>
    </source>
</reference>
<dbReference type="NCBIfam" id="TIGR00172">
    <property type="entry name" value="maf"/>
    <property type="match status" value="1"/>
</dbReference>
<dbReference type="CDD" id="cd00555">
    <property type="entry name" value="Maf"/>
    <property type="match status" value="1"/>
</dbReference>
<keyword evidence="2 3" id="KW-0378">Hydrolase</keyword>
<keyword evidence="3" id="KW-0963">Cytoplasm</keyword>
<comment type="caution">
    <text evidence="3">Lacks conserved residue(s) required for the propagation of feature annotation.</text>
</comment>
<dbReference type="InterPro" id="IPR029001">
    <property type="entry name" value="ITPase-like_fam"/>
</dbReference>
<comment type="function">
    <text evidence="3">Nucleoside triphosphate pyrophosphatase that hydrolyzes dTTP and UTP. May have a dual role in cell division arrest and in preventing the incorporation of modified nucleotides into cellular nucleic acids.</text>
</comment>
<proteinExistence type="inferred from homology"/>
<comment type="caution">
    <text evidence="4">The sequence shown here is derived from an EMBL/GenBank/DDBJ whole genome shotgun (WGS) entry which is preliminary data.</text>
</comment>
<evidence type="ECO:0000313" key="4">
    <source>
        <dbReference type="EMBL" id="HIY80389.1"/>
    </source>
</evidence>
<comment type="catalytic activity">
    <reaction evidence="3">
        <text>dTTP + H2O = dTMP + diphosphate + H(+)</text>
        <dbReference type="Rhea" id="RHEA:28534"/>
        <dbReference type="ChEBI" id="CHEBI:15377"/>
        <dbReference type="ChEBI" id="CHEBI:15378"/>
        <dbReference type="ChEBI" id="CHEBI:33019"/>
        <dbReference type="ChEBI" id="CHEBI:37568"/>
        <dbReference type="ChEBI" id="CHEBI:63528"/>
        <dbReference type="EC" id="3.6.1.9"/>
    </reaction>
</comment>
<dbReference type="PANTHER" id="PTHR43213">
    <property type="entry name" value="BIFUNCTIONAL DTTP/UTP PYROPHOSPHATASE/METHYLTRANSFERASE PROTEIN-RELATED"/>
    <property type="match status" value="1"/>
</dbReference>
<comment type="subcellular location">
    <subcellularLocation>
        <location evidence="3">Cytoplasm</location>
    </subcellularLocation>
</comment>
<evidence type="ECO:0000256" key="3">
    <source>
        <dbReference type="HAMAP-Rule" id="MF_00528"/>
    </source>
</evidence>
<accession>A0A9D1ZC29</accession>
<dbReference type="EC" id="3.6.1.9" evidence="3"/>
<dbReference type="EMBL" id="DXCP01000059">
    <property type="protein sequence ID" value="HIY80389.1"/>
    <property type="molecule type" value="Genomic_DNA"/>
</dbReference>
<dbReference type="InterPro" id="IPR003697">
    <property type="entry name" value="Maf-like"/>
</dbReference>
<feature type="site" description="Important for substrate specificity" evidence="3">
    <location>
        <position position="9"/>
    </location>
</feature>
<dbReference type="HAMAP" id="MF_00528">
    <property type="entry name" value="Maf"/>
    <property type="match status" value="1"/>
</dbReference>
<feature type="site" description="Important for substrate specificity" evidence="3">
    <location>
        <position position="159"/>
    </location>
</feature>
<evidence type="ECO:0000313" key="5">
    <source>
        <dbReference type="Proteomes" id="UP000824133"/>
    </source>
</evidence>
<comment type="cofactor">
    <cofactor evidence="1 3">
        <name>a divalent metal cation</name>
        <dbReference type="ChEBI" id="CHEBI:60240"/>
    </cofactor>
</comment>
<sequence>MILASQSPRRRELLSDAGFDLEIVPANIDENRREDETPVELVARLATEKAESVRGSLGHAPADGLLVAADTIVWMGDEALGKPADPADAARMLRELSGRTHHVSTGVCAMKLGPDASPIATTSFVETTDVTFWELSDAEIVAYVETDEPLDKAGAYGIQGAGRLLVKEIAGDYANVVGLPVSRLVRELAALCDQDDLIARAIRIGGPHA</sequence>
<comment type="catalytic activity">
    <reaction evidence="3">
        <text>UTP + H2O = UMP + diphosphate + H(+)</text>
        <dbReference type="Rhea" id="RHEA:29395"/>
        <dbReference type="ChEBI" id="CHEBI:15377"/>
        <dbReference type="ChEBI" id="CHEBI:15378"/>
        <dbReference type="ChEBI" id="CHEBI:33019"/>
        <dbReference type="ChEBI" id="CHEBI:46398"/>
        <dbReference type="ChEBI" id="CHEBI:57865"/>
        <dbReference type="EC" id="3.6.1.9"/>
    </reaction>
</comment>
<feature type="active site" description="Proton acceptor" evidence="3">
    <location>
        <position position="70"/>
    </location>
</feature>
<feature type="site" description="Important for substrate specificity" evidence="3">
    <location>
        <position position="71"/>
    </location>
</feature>
<evidence type="ECO:0000256" key="1">
    <source>
        <dbReference type="ARBA" id="ARBA00001968"/>
    </source>
</evidence>
<dbReference type="Pfam" id="PF02545">
    <property type="entry name" value="Maf"/>
    <property type="match status" value="1"/>
</dbReference>
<dbReference type="Proteomes" id="UP000824133">
    <property type="component" value="Unassembled WGS sequence"/>
</dbReference>
<dbReference type="AlphaFoldDB" id="A0A9D1ZC29"/>
<evidence type="ECO:0000256" key="2">
    <source>
        <dbReference type="ARBA" id="ARBA00022801"/>
    </source>
</evidence>
<dbReference type="GO" id="GO:0047429">
    <property type="term" value="F:nucleoside triphosphate diphosphatase activity"/>
    <property type="evidence" value="ECO:0007669"/>
    <property type="project" value="UniProtKB-EC"/>
</dbReference>
<dbReference type="PANTHER" id="PTHR43213:SF5">
    <property type="entry name" value="BIFUNCTIONAL DTTP_UTP PYROPHOSPHATASE_METHYLTRANSFERASE PROTEIN-RELATED"/>
    <property type="match status" value="1"/>
</dbReference>
<dbReference type="Gene3D" id="3.90.950.10">
    <property type="match status" value="1"/>
</dbReference>
<name>A0A9D1ZC29_9ACTN</name>
<keyword evidence="3" id="KW-0546">Nucleotide metabolism</keyword>
<organism evidence="4 5">
    <name type="scientific">Candidatus Olsenella excrementavium</name>
    <dbReference type="NCBI Taxonomy" id="2838709"/>
    <lineage>
        <taxon>Bacteria</taxon>
        <taxon>Bacillati</taxon>
        <taxon>Actinomycetota</taxon>
        <taxon>Coriobacteriia</taxon>
        <taxon>Coriobacteriales</taxon>
        <taxon>Atopobiaceae</taxon>
        <taxon>Olsenella</taxon>
    </lineage>
</organism>
<dbReference type="GO" id="GO:0009117">
    <property type="term" value="P:nucleotide metabolic process"/>
    <property type="evidence" value="ECO:0007669"/>
    <property type="project" value="UniProtKB-KW"/>
</dbReference>
<reference evidence="4" key="2">
    <citation type="submission" date="2021-04" db="EMBL/GenBank/DDBJ databases">
        <authorList>
            <person name="Gilroy R."/>
        </authorList>
    </citation>
    <scope>NUCLEOTIDE SEQUENCE</scope>
    <source>
        <strain evidence="4">ChiHjej10B9-743</strain>
    </source>
</reference>
<comment type="similarity">
    <text evidence="3">Belongs to the Maf family. YhdE subfamily.</text>
</comment>